<evidence type="ECO:0000313" key="3">
    <source>
        <dbReference type="Proteomes" id="UP000215059"/>
    </source>
</evidence>
<comment type="caution">
    <text evidence="2">The sequence shown here is derived from an EMBL/GenBank/DDBJ whole genome shotgun (WGS) entry which is preliminary data.</text>
</comment>
<dbReference type="Gene3D" id="3.40.50.150">
    <property type="entry name" value="Vaccinia Virus protein VP39"/>
    <property type="match status" value="1"/>
</dbReference>
<dbReference type="CDD" id="cd02440">
    <property type="entry name" value="AdoMet_MTases"/>
    <property type="match status" value="1"/>
</dbReference>
<gene>
    <name evidence="2" type="ORF">CGZ90_16525</name>
</gene>
<dbReference type="Proteomes" id="UP000215059">
    <property type="component" value="Unassembled WGS sequence"/>
</dbReference>
<keyword evidence="3" id="KW-1185">Reference proteome</keyword>
<accession>A0A235F5N8</accession>
<proteinExistence type="predicted"/>
<dbReference type="SUPFAM" id="SSF53335">
    <property type="entry name" value="S-adenosyl-L-methionine-dependent methyltransferases"/>
    <property type="match status" value="1"/>
</dbReference>
<evidence type="ECO:0000259" key="1">
    <source>
        <dbReference type="Pfam" id="PF13847"/>
    </source>
</evidence>
<dbReference type="OrthoDB" id="9777497at2"/>
<evidence type="ECO:0000313" key="2">
    <source>
        <dbReference type="EMBL" id="OYD56616.1"/>
    </source>
</evidence>
<dbReference type="InterPro" id="IPR029063">
    <property type="entry name" value="SAM-dependent_MTases_sf"/>
</dbReference>
<dbReference type="Pfam" id="PF13847">
    <property type="entry name" value="Methyltransf_31"/>
    <property type="match status" value="1"/>
</dbReference>
<dbReference type="InterPro" id="IPR025714">
    <property type="entry name" value="Methyltranfer_dom"/>
</dbReference>
<organism evidence="2 3">
    <name type="scientific">Fictibacillus aquaticus</name>
    <dbReference type="NCBI Taxonomy" id="2021314"/>
    <lineage>
        <taxon>Bacteria</taxon>
        <taxon>Bacillati</taxon>
        <taxon>Bacillota</taxon>
        <taxon>Bacilli</taxon>
        <taxon>Bacillales</taxon>
        <taxon>Fictibacillaceae</taxon>
        <taxon>Fictibacillus</taxon>
    </lineage>
</organism>
<dbReference type="PANTHER" id="PTHR43861:SF1">
    <property type="entry name" value="TRANS-ACONITATE 2-METHYLTRANSFERASE"/>
    <property type="match status" value="1"/>
</dbReference>
<sequence>MNNVKDQYKTSENLDIRINIHQKYSTNKEDWHLWLFDQYSFKPGSRILELGCGNGAFWVKNKHRLPDSCEITLSDYSEGMLADAKSSLQDLPNFHFQQINIENIPYKTDSFDVVIANHMLYHVPDPGKGICEVRRVLKDGGIFYSSTIGTSHLKEFGMLLQEFDDTIHYASAYDHAKVFGLENGEKQLLSHFNNVDLKTFPGDLKITDLRAVIDYLRSTHTEAKEKLIGEKVNAFERFLQQKMVEGGGYIMITKSTGLFVSK</sequence>
<dbReference type="RefSeq" id="WP_094253632.1">
    <property type="nucleotide sequence ID" value="NZ_JBHLXL010000002.1"/>
</dbReference>
<reference evidence="2 3" key="1">
    <citation type="submission" date="2017-07" db="EMBL/GenBank/DDBJ databases">
        <title>Fictibacillus sp. nov. GDSW-R2A3 Genome sequencing and assembly.</title>
        <authorList>
            <person name="Mayilraj S."/>
        </authorList>
    </citation>
    <scope>NUCLEOTIDE SEQUENCE [LARGE SCALE GENOMIC DNA]</scope>
    <source>
        <strain evidence="2 3">GDSW-R2A3</strain>
    </source>
</reference>
<dbReference type="PANTHER" id="PTHR43861">
    <property type="entry name" value="TRANS-ACONITATE 2-METHYLTRANSFERASE-RELATED"/>
    <property type="match status" value="1"/>
</dbReference>
<protein>
    <recommendedName>
        <fullName evidence="1">Methyltransferase domain-containing protein</fullName>
    </recommendedName>
</protein>
<dbReference type="EMBL" id="NOII01000011">
    <property type="protein sequence ID" value="OYD56616.1"/>
    <property type="molecule type" value="Genomic_DNA"/>
</dbReference>
<feature type="domain" description="Methyltransferase" evidence="1">
    <location>
        <begin position="42"/>
        <end position="172"/>
    </location>
</feature>
<dbReference type="AlphaFoldDB" id="A0A235F5N8"/>
<name>A0A235F5N8_9BACL</name>